<dbReference type="InterPro" id="IPR057566">
    <property type="entry name" value="TPR_TTI1_N"/>
</dbReference>
<gene>
    <name evidence="5" type="primary">TTI1</name>
    <name evidence="5" type="ORF">BN1211_6006</name>
</gene>
<feature type="domain" description="TTI1 N-terminal TPR" evidence="2">
    <location>
        <begin position="11"/>
        <end position="363"/>
    </location>
</feature>
<feature type="domain" description="TTI1 C-terminal TPR" evidence="3">
    <location>
        <begin position="798"/>
        <end position="932"/>
    </location>
</feature>
<organism evidence="5 6">
    <name type="scientific">Cyberlindnera jadinii (strain ATCC 18201 / CBS 1600 / BCRC 20928 / JCM 3617 / NBRC 0987 / NRRL Y-1542)</name>
    <name type="common">Torula yeast</name>
    <name type="synonym">Candida utilis</name>
    <dbReference type="NCBI Taxonomy" id="983966"/>
    <lineage>
        <taxon>Eukaryota</taxon>
        <taxon>Fungi</taxon>
        <taxon>Dikarya</taxon>
        <taxon>Ascomycota</taxon>
        <taxon>Saccharomycotina</taxon>
        <taxon>Saccharomycetes</taxon>
        <taxon>Phaffomycetales</taxon>
        <taxon>Phaffomycetaceae</taxon>
        <taxon>Cyberlindnera</taxon>
    </lineage>
</organism>
<dbReference type="InterPro" id="IPR059075">
    <property type="entry name" value="TPR_TTI1_2nd_yeast"/>
</dbReference>
<dbReference type="Pfam" id="PF26245">
    <property type="entry name" value="TPR_TTI1_2nd_yeast"/>
    <property type="match status" value="1"/>
</dbReference>
<dbReference type="InterPro" id="IPR057567">
    <property type="entry name" value="TPR_TTI1_C"/>
</dbReference>
<dbReference type="PANTHER" id="PTHR18460">
    <property type="entry name" value="TEL2 INTERACTING PROTEIN 1 TTI1 FAMILY MEMBER"/>
    <property type="match status" value="1"/>
</dbReference>
<evidence type="ECO:0000256" key="1">
    <source>
        <dbReference type="SAM" id="MobiDB-lite"/>
    </source>
</evidence>
<reference evidence="6" key="1">
    <citation type="journal article" date="2015" name="J. Biotechnol.">
        <title>The structure of the Cyberlindnera jadinii genome and its relation to Candida utilis analyzed by the occurrence of single nucleotide polymorphisms.</title>
        <authorList>
            <person name="Rupp O."/>
            <person name="Brinkrolf K."/>
            <person name="Buerth C."/>
            <person name="Kunigo M."/>
            <person name="Schneider J."/>
            <person name="Jaenicke S."/>
            <person name="Goesmann A."/>
            <person name="Puehler A."/>
            <person name="Jaeger K.-E."/>
            <person name="Ernst J.F."/>
        </authorList>
    </citation>
    <scope>NUCLEOTIDE SEQUENCE [LARGE SCALE GENOMIC DNA]</scope>
    <source>
        <strain evidence="6">ATCC 18201 / CBS 1600 / BCRC 20928 / JCM 3617 / NBRC 0987 / NRRL Y-1542</strain>
    </source>
</reference>
<protein>
    <recommendedName>
        <fullName evidence="7">TEL2-interacting protein 1</fullName>
    </recommendedName>
</protein>
<sequence>MSSDNEDKRVFEVIRPYCVQLSQVALAPIGVFDPNSSQVVESLRELYSHFRECVNESTILSTNLADYVFLPLSYLLKQPKLGDTATTYLLRILGLIIEHCWSSPGSLPYVLAKQLFPLVTFLCGGSPNPNDRSDIVSKSDTLKLAGSLALEQFFKALVVQRDSKIYDFFSNTETLPPLGHAVTVLLEFAHSGKEVELQLQALTTLDVLYFDMINDGEILSYILPGNVSTLTKIIAGTGKTHYTVISKSLMILRKLLVLVYNDDDLNMNYKPVEAIQDIFEESDLNQIALTEEGFRKIHRTGSWLKATSAQVKLALTSVLKIHTHQKDEVQHALELLGQGIINNCLLSLNSSVPIAVEMLAYSSQNMRTPVALKEQTDPKIRGMFQDVMSKELNKYVDSFESVIASPNEDKIIKTIGAIRFIVKMEPNGIAISKLIKLCIQELSDSLTKAQAKTKVIPTSSASELSDLMLITKDATSLEVSTGTLNVLGKVLTNNVQDQLASLIQTIGSSNPSEIIEDIISFSYNGTLNERAVGLWIINNLMSGYKNKIGYTSIANEFLSLEDDDSENQMVLASDFVYSVLEYSKSILDETSEMEITDAVVLATNVSLDSIFIIQGILKQNFRDELIDYIYQVIESMASPSEIVREHALRTSMGIAQELYSGSLYDMILDNADYLVDSVSIRLSNAMTTRTTAILAVCLKIAGFKIIETFKDVMEIMFNLLDHYHGYDDMCIGFFVLFEIVVDEISKKYLSESGLHKLELQDSTSTYKPWGMTNIMQVASLLSKDERDIEHLKYVKPLEDDDVEDEIGNLGDSDDEDEEPSIPDVKKEWASPVPEDAYRLLQQVSYYGERLLSHPSTKLRLQILRVLNKSIVIFATSPDNLFPIVASVWQIVASSVNSDDPRVVMLASEVISKIVEYSGTFVTTRFLDLWQNLKENELLVTAAKQATESKKIVLPGINQSCYNSLVEMIVMSLNKLGRTIPDSTTEEMVRSCIGVVPVEKFDSHSDVAWLLKKNIYGVKDVKHPHDVIIDGETFKFIEV</sequence>
<feature type="domain" description="TEL2-interacting protein 1 second TPR" evidence="4">
    <location>
        <begin position="392"/>
        <end position="627"/>
    </location>
</feature>
<evidence type="ECO:0000259" key="3">
    <source>
        <dbReference type="Pfam" id="PF24181"/>
    </source>
</evidence>
<feature type="region of interest" description="Disordered" evidence="1">
    <location>
        <begin position="802"/>
        <end position="823"/>
    </location>
</feature>
<dbReference type="PANTHER" id="PTHR18460:SF3">
    <property type="entry name" value="TELO2-INTERACTING PROTEIN 1 HOMOLOG"/>
    <property type="match status" value="1"/>
</dbReference>
<dbReference type="GO" id="GO:0005737">
    <property type="term" value="C:cytoplasm"/>
    <property type="evidence" value="ECO:0007669"/>
    <property type="project" value="TreeGrafter"/>
</dbReference>
<dbReference type="SUPFAM" id="SSF48371">
    <property type="entry name" value="ARM repeat"/>
    <property type="match status" value="1"/>
</dbReference>
<dbReference type="EMBL" id="CDQK01000007">
    <property type="protein sequence ID" value="CEP25021.1"/>
    <property type="molecule type" value="Genomic_DNA"/>
</dbReference>
<evidence type="ECO:0000259" key="4">
    <source>
        <dbReference type="Pfam" id="PF26245"/>
    </source>
</evidence>
<evidence type="ECO:0000313" key="6">
    <source>
        <dbReference type="Proteomes" id="UP000038830"/>
    </source>
</evidence>
<dbReference type="Pfam" id="PF24181">
    <property type="entry name" value="TPR_TTI1_C"/>
    <property type="match status" value="1"/>
</dbReference>
<dbReference type="AlphaFoldDB" id="A0A0H5C9E7"/>
<dbReference type="InterPro" id="IPR016024">
    <property type="entry name" value="ARM-type_fold"/>
</dbReference>
<dbReference type="Pfam" id="PF21547">
    <property type="entry name" value="TTI1"/>
    <property type="match status" value="1"/>
</dbReference>
<evidence type="ECO:0000259" key="2">
    <source>
        <dbReference type="Pfam" id="PF24173"/>
    </source>
</evidence>
<dbReference type="InterPro" id="IPR016441">
    <property type="entry name" value="Tti1"/>
</dbReference>
<evidence type="ECO:0000313" key="5">
    <source>
        <dbReference type="EMBL" id="CEP25021.1"/>
    </source>
</evidence>
<dbReference type="InterPro" id="IPR049362">
    <property type="entry name" value="TTI1_rpt"/>
</dbReference>
<dbReference type="Pfam" id="PF24173">
    <property type="entry name" value="TPR_TTI1_N"/>
    <property type="match status" value="1"/>
</dbReference>
<accession>A0A0H5C9E7</accession>
<dbReference type="InterPro" id="IPR052587">
    <property type="entry name" value="TELO2-interacting_protein_1"/>
</dbReference>
<feature type="compositionally biased region" description="Acidic residues" evidence="1">
    <location>
        <begin position="802"/>
        <end position="820"/>
    </location>
</feature>
<name>A0A0H5C9E7_CYBJN</name>
<dbReference type="Proteomes" id="UP000038830">
    <property type="component" value="Unassembled WGS sequence"/>
</dbReference>
<dbReference type="PIRSF" id="PIRSF005250">
    <property type="entry name" value="UCP005250"/>
    <property type="match status" value="1"/>
</dbReference>
<evidence type="ECO:0008006" key="7">
    <source>
        <dbReference type="Google" id="ProtNLM"/>
    </source>
</evidence>
<proteinExistence type="predicted"/>